<gene>
    <name evidence="2" type="ORF">ECRASSUSDP1_LOCUS29075</name>
</gene>
<evidence type="ECO:0000256" key="1">
    <source>
        <dbReference type="SAM" id="MobiDB-lite"/>
    </source>
</evidence>
<dbReference type="AlphaFoldDB" id="A0AAD2DAU0"/>
<feature type="region of interest" description="Disordered" evidence="1">
    <location>
        <begin position="98"/>
        <end position="118"/>
    </location>
</feature>
<reference evidence="2" key="1">
    <citation type="submission" date="2023-07" db="EMBL/GenBank/DDBJ databases">
        <authorList>
            <consortium name="AG Swart"/>
            <person name="Singh M."/>
            <person name="Singh A."/>
            <person name="Seah K."/>
            <person name="Emmerich C."/>
        </authorList>
    </citation>
    <scope>NUCLEOTIDE SEQUENCE</scope>
    <source>
        <strain evidence="2">DP1</strain>
    </source>
</reference>
<dbReference type="Proteomes" id="UP001295684">
    <property type="component" value="Unassembled WGS sequence"/>
</dbReference>
<keyword evidence="3" id="KW-1185">Reference proteome</keyword>
<evidence type="ECO:0000313" key="2">
    <source>
        <dbReference type="EMBL" id="CAI2387442.1"/>
    </source>
</evidence>
<protein>
    <submittedName>
        <fullName evidence="2">Uncharacterized protein</fullName>
    </submittedName>
</protein>
<name>A0AAD2DAU0_EUPCR</name>
<organism evidence="2 3">
    <name type="scientific">Euplotes crassus</name>
    <dbReference type="NCBI Taxonomy" id="5936"/>
    <lineage>
        <taxon>Eukaryota</taxon>
        <taxon>Sar</taxon>
        <taxon>Alveolata</taxon>
        <taxon>Ciliophora</taxon>
        <taxon>Intramacronucleata</taxon>
        <taxon>Spirotrichea</taxon>
        <taxon>Hypotrichia</taxon>
        <taxon>Euplotida</taxon>
        <taxon>Euplotidae</taxon>
        <taxon>Moneuplotes</taxon>
    </lineage>
</organism>
<feature type="region of interest" description="Disordered" evidence="1">
    <location>
        <begin position="59"/>
        <end position="82"/>
    </location>
</feature>
<sequence>MNFQQPIKLVTSHENIWDDYQICAEAVEDCSPQKPYFTRQFLNTLKENKGKPLKEFREVASESLCEPEESGDGSSQKEDDFESKVELKGSLLKQSMKPMTFDFNSSPNHTSQVFNKKEGRELRKISSSEILRVLTR</sequence>
<comment type="caution">
    <text evidence="2">The sequence shown here is derived from an EMBL/GenBank/DDBJ whole genome shotgun (WGS) entry which is preliminary data.</text>
</comment>
<proteinExistence type="predicted"/>
<feature type="compositionally biased region" description="Polar residues" evidence="1">
    <location>
        <begin position="102"/>
        <end position="114"/>
    </location>
</feature>
<dbReference type="EMBL" id="CAMPGE010029952">
    <property type="protein sequence ID" value="CAI2387442.1"/>
    <property type="molecule type" value="Genomic_DNA"/>
</dbReference>
<accession>A0AAD2DAU0</accession>
<evidence type="ECO:0000313" key="3">
    <source>
        <dbReference type="Proteomes" id="UP001295684"/>
    </source>
</evidence>